<dbReference type="GO" id="GO:0043531">
    <property type="term" value="F:ADP binding"/>
    <property type="evidence" value="ECO:0007669"/>
    <property type="project" value="InterPro"/>
</dbReference>
<dbReference type="EMBL" id="POUB01000099">
    <property type="protein sequence ID" value="PZF97308.1"/>
    <property type="molecule type" value="Genomic_DNA"/>
</dbReference>
<dbReference type="Proteomes" id="UP000248749">
    <property type="component" value="Unassembled WGS sequence"/>
</dbReference>
<dbReference type="AlphaFoldDB" id="A0A2W2D0L1"/>
<gene>
    <name evidence="1" type="ORF">C1I99_15850</name>
</gene>
<keyword evidence="2" id="KW-1185">Reference proteome</keyword>
<dbReference type="InterPro" id="IPR027417">
    <property type="entry name" value="P-loop_NTPase"/>
</dbReference>
<dbReference type="SUPFAM" id="SSF52540">
    <property type="entry name" value="P-loop containing nucleoside triphosphate hydrolases"/>
    <property type="match status" value="1"/>
</dbReference>
<reference evidence="1 2" key="1">
    <citation type="submission" date="2018-01" db="EMBL/GenBank/DDBJ databases">
        <title>Draft genome sequence of Salinispora sp. 13K206.</title>
        <authorList>
            <person name="Sahin N."/>
            <person name="Saygin H."/>
            <person name="Ay H."/>
        </authorList>
    </citation>
    <scope>NUCLEOTIDE SEQUENCE [LARGE SCALE GENOMIC DNA]</scope>
    <source>
        <strain evidence="1 2">13K206</strain>
    </source>
</reference>
<evidence type="ECO:0000313" key="1">
    <source>
        <dbReference type="EMBL" id="PZF97308.1"/>
    </source>
</evidence>
<name>A0A2W2D0L1_9ACTN</name>
<evidence type="ECO:0000313" key="2">
    <source>
        <dbReference type="Proteomes" id="UP000248749"/>
    </source>
</evidence>
<accession>A0A2W2D0L1</accession>
<sequence length="106" mass="11076">MSGRRIVVVLDNVGRVEQIRPLLRTVPGAVVLVTTRTRFVGLEVGPPESLPVMTTDEGLALLASTAGAHRVWAEGAAAAEVVRLCGQLPLAIRLAGAGWRTGAVGR</sequence>
<organism evidence="1 2">
    <name type="scientific">Micromonospora deserti</name>
    <dbReference type="NCBI Taxonomy" id="2070366"/>
    <lineage>
        <taxon>Bacteria</taxon>
        <taxon>Bacillati</taxon>
        <taxon>Actinomycetota</taxon>
        <taxon>Actinomycetes</taxon>
        <taxon>Micromonosporales</taxon>
        <taxon>Micromonosporaceae</taxon>
        <taxon>Micromonospora</taxon>
    </lineage>
</organism>
<comment type="caution">
    <text evidence="1">The sequence shown here is derived from an EMBL/GenBank/DDBJ whole genome shotgun (WGS) entry which is preliminary data.</text>
</comment>
<protein>
    <submittedName>
        <fullName evidence="1">Uncharacterized protein</fullName>
    </submittedName>
</protein>
<proteinExistence type="predicted"/>